<dbReference type="EMBL" id="JAZDUA010000538">
    <property type="protein sequence ID" value="KAK7791431.1"/>
    <property type="molecule type" value="Genomic_DNA"/>
</dbReference>
<evidence type="ECO:0000256" key="2">
    <source>
        <dbReference type="ARBA" id="ARBA00035170"/>
    </source>
</evidence>
<dbReference type="AlphaFoldDB" id="A0AAN9V8R4"/>
<protein>
    <recommendedName>
        <fullName evidence="2">Small ribosomal subunit protein bS6m</fullName>
    </recommendedName>
    <alternativeName>
        <fullName evidence="3">28S ribosomal protein S6, mitochondrial</fullName>
    </alternativeName>
</protein>
<comment type="caution">
    <text evidence="4">The sequence shown here is derived from an EMBL/GenBank/DDBJ whole genome shotgun (WGS) entry which is preliminary data.</text>
</comment>
<evidence type="ECO:0000256" key="3">
    <source>
        <dbReference type="ARBA" id="ARBA00035365"/>
    </source>
</evidence>
<reference evidence="4 5" key="1">
    <citation type="submission" date="2024-03" db="EMBL/GenBank/DDBJ databases">
        <title>The genome assembly and annotation of the cricket Gryllus longicercus Weissman &amp; Gray.</title>
        <authorList>
            <person name="Szrajer S."/>
            <person name="Gray D."/>
            <person name="Ylla G."/>
        </authorList>
    </citation>
    <scope>NUCLEOTIDE SEQUENCE [LARGE SCALE GENOMIC DNA]</scope>
    <source>
        <strain evidence="4">DAG 2021-001</strain>
        <tissue evidence="4">Whole body minus gut</tissue>
    </source>
</reference>
<dbReference type="Pfam" id="PF01250">
    <property type="entry name" value="Ribosomal_S6"/>
    <property type="match status" value="1"/>
</dbReference>
<evidence type="ECO:0000313" key="4">
    <source>
        <dbReference type="EMBL" id="KAK7791431.1"/>
    </source>
</evidence>
<name>A0AAN9V8R4_9ORTH</name>
<dbReference type="GO" id="GO:0005763">
    <property type="term" value="C:mitochondrial small ribosomal subunit"/>
    <property type="evidence" value="ECO:0007669"/>
    <property type="project" value="TreeGrafter"/>
</dbReference>
<dbReference type="GO" id="GO:0070181">
    <property type="term" value="F:small ribosomal subunit rRNA binding"/>
    <property type="evidence" value="ECO:0007669"/>
    <property type="project" value="TreeGrafter"/>
</dbReference>
<dbReference type="Gene3D" id="3.30.70.60">
    <property type="match status" value="1"/>
</dbReference>
<dbReference type="InterPro" id="IPR000529">
    <property type="entry name" value="Ribosomal_bS6"/>
</dbReference>
<dbReference type="CDD" id="cd15465">
    <property type="entry name" value="bS6_mito"/>
    <property type="match status" value="1"/>
</dbReference>
<dbReference type="PANTHER" id="PTHR21011">
    <property type="entry name" value="MITOCHONDRIAL 28S RIBOSOMAL PROTEIN S6"/>
    <property type="match status" value="1"/>
</dbReference>
<comment type="similarity">
    <text evidence="1">Belongs to the bacterial ribosomal protein bS6 family.</text>
</comment>
<evidence type="ECO:0000256" key="1">
    <source>
        <dbReference type="ARBA" id="ARBA00009512"/>
    </source>
</evidence>
<organism evidence="4 5">
    <name type="scientific">Gryllus longicercus</name>
    <dbReference type="NCBI Taxonomy" id="2509291"/>
    <lineage>
        <taxon>Eukaryota</taxon>
        <taxon>Metazoa</taxon>
        <taxon>Ecdysozoa</taxon>
        <taxon>Arthropoda</taxon>
        <taxon>Hexapoda</taxon>
        <taxon>Insecta</taxon>
        <taxon>Pterygota</taxon>
        <taxon>Neoptera</taxon>
        <taxon>Polyneoptera</taxon>
        <taxon>Orthoptera</taxon>
        <taxon>Ensifera</taxon>
        <taxon>Gryllidea</taxon>
        <taxon>Grylloidea</taxon>
        <taxon>Gryllidae</taxon>
        <taxon>Gryllinae</taxon>
        <taxon>Gryllus</taxon>
    </lineage>
</organism>
<gene>
    <name evidence="4" type="ORF">R5R35_014454</name>
</gene>
<dbReference type="Proteomes" id="UP001378592">
    <property type="component" value="Unassembled WGS sequence"/>
</dbReference>
<dbReference type="PANTHER" id="PTHR21011:SF1">
    <property type="entry name" value="SMALL RIBOSOMAL SUBUNIT PROTEIN BS6M"/>
    <property type="match status" value="1"/>
</dbReference>
<keyword evidence="5" id="KW-1185">Reference proteome</keyword>
<dbReference type="FunFam" id="3.30.70.60:FF:000014">
    <property type="entry name" value="28S ribosomal protein S6, mitochondrial"/>
    <property type="match status" value="1"/>
</dbReference>
<dbReference type="GO" id="GO:0003735">
    <property type="term" value="F:structural constituent of ribosome"/>
    <property type="evidence" value="ECO:0007669"/>
    <property type="project" value="InterPro"/>
</dbReference>
<dbReference type="InterPro" id="IPR014717">
    <property type="entry name" value="Transl_elong_EF1B/ribsomal_bS6"/>
</dbReference>
<sequence>MITYEMPLLLRLMTRPELVSTLKRTAGIIFDQGGIIRRLDSLGTKDLPYRISSHGAVHRRASQFIIEFVVPPSSIKILKDEFERDIDVVRSRIYKVEELTPVECTLHEEILPPAYRKDVQEMVELAKKKFKPKFKNNTGLSYYPFQK</sequence>
<proteinExistence type="inferred from homology"/>
<accession>A0AAN9V8R4</accession>
<evidence type="ECO:0000313" key="5">
    <source>
        <dbReference type="Proteomes" id="UP001378592"/>
    </source>
</evidence>
<dbReference type="SUPFAM" id="SSF54995">
    <property type="entry name" value="Ribosomal protein S6"/>
    <property type="match status" value="1"/>
</dbReference>
<dbReference type="InterPro" id="IPR035980">
    <property type="entry name" value="Ribosomal_bS6_sf"/>
</dbReference>
<dbReference type="GO" id="GO:0006412">
    <property type="term" value="P:translation"/>
    <property type="evidence" value="ECO:0007669"/>
    <property type="project" value="InterPro"/>
</dbReference>